<dbReference type="InterPro" id="IPR029063">
    <property type="entry name" value="SAM-dependent_MTases_sf"/>
</dbReference>
<reference evidence="2" key="1">
    <citation type="submission" date="2016-10" db="EMBL/GenBank/DDBJ databases">
        <authorList>
            <person name="Varghese N."/>
            <person name="Submissions S."/>
        </authorList>
    </citation>
    <scope>NUCLEOTIDE SEQUENCE [LARGE SCALE GENOMIC DNA]</scope>
    <source>
        <strain evidence="2">DSM 13577</strain>
    </source>
</reference>
<dbReference type="OrthoDB" id="5881184at2"/>
<protein>
    <submittedName>
        <fullName evidence="1">tRNA (Adenine22-N1)-methyltransferase</fullName>
    </submittedName>
</protein>
<proteinExistence type="predicted"/>
<gene>
    <name evidence="1" type="ORF">SAMN03080614_10018</name>
</gene>
<dbReference type="GO" id="GO:0032259">
    <property type="term" value="P:methylation"/>
    <property type="evidence" value="ECO:0007669"/>
    <property type="project" value="UniProtKB-KW"/>
</dbReference>
<organism evidence="1 2">
    <name type="scientific">Anaerobranca gottschalkii DSM 13577</name>
    <dbReference type="NCBI Taxonomy" id="1120990"/>
    <lineage>
        <taxon>Bacteria</taxon>
        <taxon>Bacillati</taxon>
        <taxon>Bacillota</taxon>
        <taxon>Clostridia</taxon>
        <taxon>Eubacteriales</taxon>
        <taxon>Proteinivoracaceae</taxon>
        <taxon>Anaerobranca</taxon>
    </lineage>
</organism>
<evidence type="ECO:0000313" key="1">
    <source>
        <dbReference type="EMBL" id="SES62091.1"/>
    </source>
</evidence>
<dbReference type="AlphaFoldDB" id="A0A1H9Y066"/>
<dbReference type="EMBL" id="FOIF01000001">
    <property type="protein sequence ID" value="SES62091.1"/>
    <property type="molecule type" value="Genomic_DNA"/>
</dbReference>
<dbReference type="Gene3D" id="3.40.50.150">
    <property type="entry name" value="Vaccinia Virus protein VP39"/>
    <property type="match status" value="1"/>
</dbReference>
<accession>A0A1H9Y066</accession>
<sequence length="237" mass="26759">MKLTPRLQKIANLIDKGSKVIDVGTDHGYIPLYLIINNLIQKCIATDVNIGPLNAAKKTLEKYGVKQKVDFRLGSGLLVLEKTDDIDTAIIAGMGGETIISILEEAPSFSKELTLIIQPMTEVSTVREYLDKNGWEIIDEDIAKEGHRFYEIIKAKKKRSTTFLSYKQYRFGPILLEKKEDSFVSYLKKQYEKNRKILNFLEKGSNTGNIKEGLVADNNLIKEVLEEIESTGDNSKN</sequence>
<dbReference type="RefSeq" id="WP_091347562.1">
    <property type="nucleotide sequence ID" value="NZ_FOIF01000001.1"/>
</dbReference>
<dbReference type="Gene3D" id="1.10.287.1890">
    <property type="match status" value="1"/>
</dbReference>
<dbReference type="STRING" id="1120990.SAMN03080614_10018"/>
<dbReference type="InterPro" id="IPR006901">
    <property type="entry name" value="TrmK"/>
</dbReference>
<dbReference type="PIRSF" id="PIRSF018637">
    <property type="entry name" value="TrmK"/>
    <property type="match status" value="1"/>
</dbReference>
<dbReference type="GO" id="GO:0160105">
    <property type="term" value="F:tRNA (adenine(22)-N1)-methyltransferase activity"/>
    <property type="evidence" value="ECO:0007669"/>
    <property type="project" value="InterPro"/>
</dbReference>
<evidence type="ECO:0000313" key="2">
    <source>
        <dbReference type="Proteomes" id="UP000243819"/>
    </source>
</evidence>
<keyword evidence="1" id="KW-0489">Methyltransferase</keyword>
<dbReference type="PANTHER" id="PTHR38451:SF1">
    <property type="entry name" value="TRNA (ADENINE(22)-N(1))-METHYLTRANSFERASE"/>
    <property type="match status" value="1"/>
</dbReference>
<dbReference type="PANTHER" id="PTHR38451">
    <property type="entry name" value="TRNA (ADENINE(22)-N(1))-METHYLTRANSFERASE"/>
    <property type="match status" value="1"/>
</dbReference>
<dbReference type="Proteomes" id="UP000243819">
    <property type="component" value="Unassembled WGS sequence"/>
</dbReference>
<keyword evidence="2" id="KW-1185">Reference proteome</keyword>
<dbReference type="Pfam" id="PF04816">
    <property type="entry name" value="TrmK"/>
    <property type="match status" value="1"/>
</dbReference>
<dbReference type="SUPFAM" id="SSF53335">
    <property type="entry name" value="S-adenosyl-L-methionine-dependent methyltransferases"/>
    <property type="match status" value="1"/>
</dbReference>
<keyword evidence="1" id="KW-0808">Transferase</keyword>
<name>A0A1H9Y066_9FIRM</name>